<dbReference type="PRINTS" id="PR00132">
    <property type="entry name" value="GLHYDRLASE2"/>
</dbReference>
<evidence type="ECO:0000256" key="1">
    <source>
        <dbReference type="ARBA" id="ARBA00001412"/>
    </source>
</evidence>
<reference evidence="12 13" key="1">
    <citation type="submission" date="2019-03" db="EMBL/GenBank/DDBJ databases">
        <title>Single cell metagenomics reveals metabolic interactions within the superorganism composed of flagellate Streblomastix strix and complex community of Bacteroidetes bacteria on its surface.</title>
        <authorList>
            <person name="Treitli S.C."/>
            <person name="Kolisko M."/>
            <person name="Husnik F."/>
            <person name="Keeling P."/>
            <person name="Hampl V."/>
        </authorList>
    </citation>
    <scope>NUCLEOTIDE SEQUENCE [LARGE SCALE GENOMIC DNA]</scope>
    <source>
        <strain evidence="12">St1</strain>
    </source>
</reference>
<evidence type="ECO:0000256" key="9">
    <source>
        <dbReference type="ARBA" id="ARBA00032230"/>
    </source>
</evidence>
<gene>
    <name evidence="12" type="ORF">EZS26_001801</name>
</gene>
<keyword evidence="7" id="KW-0106">Calcium</keyword>
<dbReference type="InterPro" id="IPR036156">
    <property type="entry name" value="Beta-gal/glucu_dom_sf"/>
</dbReference>
<dbReference type="InterPro" id="IPR006101">
    <property type="entry name" value="Glyco_hydro_2"/>
</dbReference>
<evidence type="ECO:0000259" key="11">
    <source>
        <dbReference type="SMART" id="SM01038"/>
    </source>
</evidence>
<evidence type="ECO:0000256" key="5">
    <source>
        <dbReference type="ARBA" id="ARBA00012756"/>
    </source>
</evidence>
<evidence type="ECO:0000256" key="6">
    <source>
        <dbReference type="ARBA" id="ARBA00022801"/>
    </source>
</evidence>
<dbReference type="EMBL" id="SNRX01000011">
    <property type="protein sequence ID" value="KAA6301985.1"/>
    <property type="molecule type" value="Genomic_DNA"/>
</dbReference>
<dbReference type="InterPro" id="IPR050347">
    <property type="entry name" value="Bact_Beta-galactosidase"/>
</dbReference>
<dbReference type="AlphaFoldDB" id="A0A5M8P0M3"/>
<protein>
    <recommendedName>
        <fullName evidence="5">beta-galactosidase</fullName>
        <ecNumber evidence="5">3.2.1.23</ecNumber>
    </recommendedName>
    <alternativeName>
        <fullName evidence="9">Lactase</fullName>
    </alternativeName>
</protein>
<dbReference type="SUPFAM" id="SSF49303">
    <property type="entry name" value="beta-Galactosidase/glucuronidase domain"/>
    <property type="match status" value="2"/>
</dbReference>
<dbReference type="InterPro" id="IPR014718">
    <property type="entry name" value="GH-type_carb-bd"/>
</dbReference>
<dbReference type="PANTHER" id="PTHR46323:SF2">
    <property type="entry name" value="BETA-GALACTOSIDASE"/>
    <property type="match status" value="1"/>
</dbReference>
<dbReference type="SMART" id="SM01038">
    <property type="entry name" value="Bgal_small_N"/>
    <property type="match status" value="1"/>
</dbReference>
<dbReference type="Pfam" id="PF02929">
    <property type="entry name" value="Bgal_small_N"/>
    <property type="match status" value="1"/>
</dbReference>
<keyword evidence="6 12" id="KW-0378">Hydrolase</keyword>
<dbReference type="InterPro" id="IPR032312">
    <property type="entry name" value="LacZ_4"/>
</dbReference>
<evidence type="ECO:0000256" key="7">
    <source>
        <dbReference type="ARBA" id="ARBA00022837"/>
    </source>
</evidence>
<comment type="cofactor">
    <cofactor evidence="2">
        <name>Ca(2+)</name>
        <dbReference type="ChEBI" id="CHEBI:29108"/>
    </cofactor>
</comment>
<dbReference type="SUPFAM" id="SSF74650">
    <property type="entry name" value="Galactose mutarotase-like"/>
    <property type="match status" value="1"/>
</dbReference>
<dbReference type="GO" id="GO:0004565">
    <property type="term" value="F:beta-galactosidase activity"/>
    <property type="evidence" value="ECO:0007669"/>
    <property type="project" value="UniProtKB-EC"/>
</dbReference>
<evidence type="ECO:0000256" key="4">
    <source>
        <dbReference type="ARBA" id="ARBA00011245"/>
    </source>
</evidence>
<dbReference type="SUPFAM" id="SSF49785">
    <property type="entry name" value="Galactose-binding domain-like"/>
    <property type="match status" value="1"/>
</dbReference>
<accession>A0A5M8P0M3</accession>
<dbReference type="GO" id="GO:0005990">
    <property type="term" value="P:lactose catabolic process"/>
    <property type="evidence" value="ECO:0007669"/>
    <property type="project" value="TreeGrafter"/>
</dbReference>
<name>A0A5M8P0M3_9BACT</name>
<evidence type="ECO:0000256" key="2">
    <source>
        <dbReference type="ARBA" id="ARBA00001913"/>
    </source>
</evidence>
<proteinExistence type="inferred from homology"/>
<dbReference type="PANTHER" id="PTHR46323">
    <property type="entry name" value="BETA-GALACTOSIDASE"/>
    <property type="match status" value="1"/>
</dbReference>
<comment type="similarity">
    <text evidence="3">Belongs to the glycosyl hydrolase 2 family.</text>
</comment>
<dbReference type="InterPro" id="IPR013783">
    <property type="entry name" value="Ig-like_fold"/>
</dbReference>
<evidence type="ECO:0000256" key="3">
    <source>
        <dbReference type="ARBA" id="ARBA00007401"/>
    </source>
</evidence>
<dbReference type="Proteomes" id="UP000324575">
    <property type="component" value="Unassembled WGS sequence"/>
</dbReference>
<feature type="chain" id="PRO_5024373163" description="beta-galactosidase" evidence="10">
    <location>
        <begin position="21"/>
        <end position="1062"/>
    </location>
</feature>
<dbReference type="InterPro" id="IPR006102">
    <property type="entry name" value="Ig-like_GH2"/>
</dbReference>
<dbReference type="EC" id="3.2.1.23" evidence="5"/>
<evidence type="ECO:0000256" key="10">
    <source>
        <dbReference type="SAM" id="SignalP"/>
    </source>
</evidence>
<comment type="subunit">
    <text evidence="4">Monomer.</text>
</comment>
<dbReference type="Gene3D" id="2.60.40.10">
    <property type="entry name" value="Immunoglobulins"/>
    <property type="match status" value="2"/>
</dbReference>
<keyword evidence="8 12" id="KW-0326">Glycosidase</keyword>
<keyword evidence="10" id="KW-0732">Signal</keyword>
<comment type="catalytic activity">
    <reaction evidence="1">
        <text>Hydrolysis of terminal non-reducing beta-D-galactose residues in beta-D-galactosides.</text>
        <dbReference type="EC" id="3.2.1.23"/>
    </reaction>
</comment>
<dbReference type="GO" id="GO:0030246">
    <property type="term" value="F:carbohydrate binding"/>
    <property type="evidence" value="ECO:0007669"/>
    <property type="project" value="InterPro"/>
</dbReference>
<sequence length="1062" mass="121798">MKNFCCLTAFLVCFCISASSQSSKESKLKEWQDVSVVGVNRVRMHAAGFAFETQALAETRAREQSAYFQSLNGLWKFKWVENPSQRPEGFEKEGYDVSAWDNFLVPANWEFNNTGKTYGYPIYVNHPFEFGKGWGWLQNNYTIDKLVENLPAEYNPVGSYKRTFTLPESWDGREVFIHLGAVKSAFYIWINGQYVGYSEDSKLEAEFDITPYVRKGKNTVALEVYRWSIGSYLECQDFWRVSGIERDVYLYSTPKLAIEDFTVEASLNDTYQKGIFQLTVWVKDYTRKGKEKKALPPHQVHATLFLENGIKMDNQMSPGAGEFEGRWLIGGDFPIPTIQPWSAETPHLYSLYISLLDEKGKTTEVIPVRVGFRSIEIKNAQVLVNGQPVLIKGVNRHEHSHKTAHVVSKEEMRKDIELMKQMNINAVRMSHYPNDPYFYELCDEYGIYVCDEANIESHGLYYDLKRTLGNNSDFLTSHIERVMRMYARDKNYPSVIFWSLGNEAGNGYNFYNAYMALKKADKTRPVQYERAETEWNTDIYCPQYPSPNSFRSYGERRTDRPMISSEYAHAMGNSLGNFKEYWEVIEDPKYPTLQGGFIWEWIDHGLQVTRNGKTFFAYGGDFEPESVFEGKPKDRNFVLDGIIQPDRTLHPGTSEVKKVYQNIATAWSDSVTYTIRVKNKNYFRDLSNYYLAWTLLENGKPVQSGRMEQLNILPLQTAIYTLPLTYKRQSGKEYLVNIDYKLKTAEPFLPKDYSIAYEQLSIAAFEPSETTLSNAPLRVTQTGAEWTAKGKDFSVTFDLTTGLIKSYQYKGQTLLTSGPQVNFWRPMTDNDYGAGSNSKLRVWHDAGKTETATVRVSQEAGAYQIVSEKSLLNGDAKFTQTYTIDGAGTIVVDNHFEKIKGEHPILPKFGNILIVPKQFNNLSYYGRGPQENYIDRNSGANLGIYKSTVDEQFHPYGRPQENGNKTGVRWLTLTDKKGNGLKITGNLPLEFSALHYSMDDLDPDQERKQYHAGELVKRSEVYLNVDYRQMGVAGIDSWASLPLDKYRIPYASCQYTYSIQPN</sequence>
<evidence type="ECO:0000256" key="8">
    <source>
        <dbReference type="ARBA" id="ARBA00023295"/>
    </source>
</evidence>
<dbReference type="Pfam" id="PF02837">
    <property type="entry name" value="Glyco_hydro_2_N"/>
    <property type="match status" value="1"/>
</dbReference>
<feature type="signal peptide" evidence="10">
    <location>
        <begin position="1"/>
        <end position="20"/>
    </location>
</feature>
<feature type="domain" description="Beta galactosidase small chain/" evidence="11">
    <location>
        <begin position="787"/>
        <end position="1060"/>
    </location>
</feature>
<dbReference type="PROSITE" id="PS00608">
    <property type="entry name" value="GLYCOSYL_HYDROL_F2_2"/>
    <property type="match status" value="1"/>
</dbReference>
<dbReference type="GO" id="GO:0009341">
    <property type="term" value="C:beta-galactosidase complex"/>
    <property type="evidence" value="ECO:0007669"/>
    <property type="project" value="InterPro"/>
</dbReference>
<dbReference type="FunFam" id="3.20.20.80:FF:000121">
    <property type="entry name" value="Beta-galactosidase"/>
    <property type="match status" value="1"/>
</dbReference>
<dbReference type="InterPro" id="IPR011013">
    <property type="entry name" value="Gal_mutarotase_sf_dom"/>
</dbReference>
<dbReference type="SUPFAM" id="SSF51445">
    <property type="entry name" value="(Trans)glycosidases"/>
    <property type="match status" value="1"/>
</dbReference>
<evidence type="ECO:0000313" key="12">
    <source>
        <dbReference type="EMBL" id="KAA6301985.1"/>
    </source>
</evidence>
<dbReference type="InterPro" id="IPR023232">
    <property type="entry name" value="Glyco_hydro_2_AS"/>
</dbReference>
<dbReference type="Gene3D" id="2.70.98.10">
    <property type="match status" value="1"/>
</dbReference>
<dbReference type="InterPro" id="IPR004199">
    <property type="entry name" value="B-gal_small/dom_5"/>
</dbReference>
<dbReference type="InterPro" id="IPR006103">
    <property type="entry name" value="Glyco_hydro_2_cat"/>
</dbReference>
<evidence type="ECO:0000313" key="13">
    <source>
        <dbReference type="Proteomes" id="UP000324575"/>
    </source>
</evidence>
<dbReference type="Pfam" id="PF02836">
    <property type="entry name" value="Glyco_hydro_2_C"/>
    <property type="match status" value="1"/>
</dbReference>
<dbReference type="InterPro" id="IPR008979">
    <property type="entry name" value="Galactose-bd-like_sf"/>
</dbReference>
<dbReference type="Pfam" id="PF16353">
    <property type="entry name" value="LacZ_4"/>
    <property type="match status" value="1"/>
</dbReference>
<comment type="caution">
    <text evidence="12">The sequence shown here is derived from an EMBL/GenBank/DDBJ whole genome shotgun (WGS) entry which is preliminary data.</text>
</comment>
<organism evidence="12 13">
    <name type="scientific">Candidatus Ordinivivax streblomastigis</name>
    <dbReference type="NCBI Taxonomy" id="2540710"/>
    <lineage>
        <taxon>Bacteria</taxon>
        <taxon>Pseudomonadati</taxon>
        <taxon>Bacteroidota</taxon>
        <taxon>Bacteroidia</taxon>
        <taxon>Bacteroidales</taxon>
        <taxon>Candidatus Ordinivivax</taxon>
    </lineage>
</organism>
<dbReference type="Gene3D" id="2.60.120.260">
    <property type="entry name" value="Galactose-binding domain-like"/>
    <property type="match status" value="1"/>
</dbReference>
<dbReference type="Gene3D" id="3.20.20.80">
    <property type="entry name" value="Glycosidases"/>
    <property type="match status" value="1"/>
</dbReference>
<dbReference type="Pfam" id="PF00703">
    <property type="entry name" value="Glyco_hydro_2"/>
    <property type="match status" value="1"/>
</dbReference>
<dbReference type="InterPro" id="IPR006104">
    <property type="entry name" value="Glyco_hydro_2_N"/>
</dbReference>
<dbReference type="InterPro" id="IPR017853">
    <property type="entry name" value="GH"/>
</dbReference>